<organism evidence="2 3">
    <name type="scientific">Streptomyces melanogenes</name>
    <dbReference type="NCBI Taxonomy" id="67326"/>
    <lineage>
        <taxon>Bacteria</taxon>
        <taxon>Bacillati</taxon>
        <taxon>Actinomycetota</taxon>
        <taxon>Actinomycetes</taxon>
        <taxon>Kitasatosporales</taxon>
        <taxon>Streptomycetaceae</taxon>
        <taxon>Streptomyces</taxon>
    </lineage>
</organism>
<reference evidence="2" key="1">
    <citation type="submission" date="2022-10" db="EMBL/GenBank/DDBJ databases">
        <title>The complete genomes of actinobacterial strains from the NBC collection.</title>
        <authorList>
            <person name="Joergensen T.S."/>
            <person name="Alvarez Arevalo M."/>
            <person name="Sterndorff E.B."/>
            <person name="Faurdal D."/>
            <person name="Vuksanovic O."/>
            <person name="Mourched A.-S."/>
            <person name="Charusanti P."/>
            <person name="Shaw S."/>
            <person name="Blin K."/>
            <person name="Weber T."/>
        </authorList>
    </citation>
    <scope>NUCLEOTIDE SEQUENCE</scope>
    <source>
        <strain evidence="2">NBC_00668</strain>
    </source>
</reference>
<keyword evidence="3" id="KW-1185">Reference proteome</keyword>
<evidence type="ECO:0008006" key="4">
    <source>
        <dbReference type="Google" id="ProtNLM"/>
    </source>
</evidence>
<gene>
    <name evidence="2" type="ORF">OG515_16395</name>
</gene>
<accession>A0ABZ1XJI9</accession>
<proteinExistence type="predicted"/>
<evidence type="ECO:0000256" key="1">
    <source>
        <dbReference type="SAM" id="Phobius"/>
    </source>
</evidence>
<feature type="transmembrane region" description="Helical" evidence="1">
    <location>
        <begin position="12"/>
        <end position="33"/>
    </location>
</feature>
<feature type="transmembrane region" description="Helical" evidence="1">
    <location>
        <begin position="98"/>
        <end position="123"/>
    </location>
</feature>
<feature type="transmembrane region" description="Helical" evidence="1">
    <location>
        <begin position="68"/>
        <end position="92"/>
    </location>
</feature>
<dbReference type="RefSeq" id="WP_329399477.1">
    <property type="nucleotide sequence ID" value="NZ_CP109019.1"/>
</dbReference>
<sequence length="133" mass="13869">MTLALARVLARNRIRVALALSGWVALAATLLPAATPARWIPVLLFVCFGPGFALLHPQPDMLRPGARLEALALAAPLSLSLGALVSTSLFLVKGFSSTTFLVSLAAFASVASAFPGLPLPAATRGAAERPRRR</sequence>
<keyword evidence="1" id="KW-1133">Transmembrane helix</keyword>
<keyword evidence="1" id="KW-0472">Membrane</keyword>
<name>A0ABZ1XJI9_9ACTN</name>
<evidence type="ECO:0000313" key="2">
    <source>
        <dbReference type="EMBL" id="WUT83664.1"/>
    </source>
</evidence>
<dbReference type="Proteomes" id="UP001432060">
    <property type="component" value="Chromosome"/>
</dbReference>
<evidence type="ECO:0000313" key="3">
    <source>
        <dbReference type="Proteomes" id="UP001432060"/>
    </source>
</evidence>
<keyword evidence="1" id="KW-0812">Transmembrane</keyword>
<dbReference type="EMBL" id="CP109019">
    <property type="protein sequence ID" value="WUT83664.1"/>
    <property type="molecule type" value="Genomic_DNA"/>
</dbReference>
<protein>
    <recommendedName>
        <fullName evidence="4">Integral membrane protein</fullName>
    </recommendedName>
</protein>
<feature type="transmembrane region" description="Helical" evidence="1">
    <location>
        <begin position="39"/>
        <end position="56"/>
    </location>
</feature>